<sequence>MFSIQYFRLRSSKKIQFHFLAFFRNCENQPIQYLRNKYLQFGLTLYEQRLCLLKNNLGHIPSAFQSELSDHKHSNYDLDRQFLVIYAREITTVFPIEIIKVIYKKLAIFTKTYALRCWKSKQLNRALMISVTQNFKSMN</sequence>
<organism evidence="1 2">
    <name type="scientific">Brachionus plicatilis</name>
    <name type="common">Marine rotifer</name>
    <name type="synonym">Brachionus muelleri</name>
    <dbReference type="NCBI Taxonomy" id="10195"/>
    <lineage>
        <taxon>Eukaryota</taxon>
        <taxon>Metazoa</taxon>
        <taxon>Spiralia</taxon>
        <taxon>Gnathifera</taxon>
        <taxon>Rotifera</taxon>
        <taxon>Eurotatoria</taxon>
        <taxon>Monogononta</taxon>
        <taxon>Pseudotrocha</taxon>
        <taxon>Ploima</taxon>
        <taxon>Brachionidae</taxon>
        <taxon>Brachionus</taxon>
    </lineage>
</organism>
<dbReference type="EMBL" id="REGN01006804">
    <property type="protein sequence ID" value="RNA08249.1"/>
    <property type="molecule type" value="Genomic_DNA"/>
</dbReference>
<proteinExistence type="predicted"/>
<evidence type="ECO:0000313" key="1">
    <source>
        <dbReference type="EMBL" id="RNA08249.1"/>
    </source>
</evidence>
<evidence type="ECO:0000313" key="2">
    <source>
        <dbReference type="Proteomes" id="UP000276133"/>
    </source>
</evidence>
<protein>
    <submittedName>
        <fullName evidence="1">Uncharacterized protein</fullName>
    </submittedName>
</protein>
<keyword evidence="2" id="KW-1185">Reference proteome</keyword>
<comment type="caution">
    <text evidence="1">The sequence shown here is derived from an EMBL/GenBank/DDBJ whole genome shotgun (WGS) entry which is preliminary data.</text>
</comment>
<accession>A0A3M7QAJ0</accession>
<dbReference type="AlphaFoldDB" id="A0A3M7QAJ0"/>
<dbReference type="Proteomes" id="UP000276133">
    <property type="component" value="Unassembled WGS sequence"/>
</dbReference>
<name>A0A3M7QAJ0_BRAPC</name>
<gene>
    <name evidence="1" type="ORF">BpHYR1_030093</name>
</gene>
<reference evidence="1 2" key="1">
    <citation type="journal article" date="2018" name="Sci. Rep.">
        <title>Genomic signatures of local adaptation to the degree of environmental predictability in rotifers.</title>
        <authorList>
            <person name="Franch-Gras L."/>
            <person name="Hahn C."/>
            <person name="Garcia-Roger E.M."/>
            <person name="Carmona M.J."/>
            <person name="Serra M."/>
            <person name="Gomez A."/>
        </authorList>
    </citation>
    <scope>NUCLEOTIDE SEQUENCE [LARGE SCALE GENOMIC DNA]</scope>
    <source>
        <strain evidence="1">HYR1</strain>
    </source>
</reference>